<organism evidence="1 2">
    <name type="scientific">Simkania negevensis (strain ATCC VR-1471 / DSM 27360 / Z)</name>
    <dbReference type="NCBI Taxonomy" id="331113"/>
    <lineage>
        <taxon>Bacteria</taxon>
        <taxon>Pseudomonadati</taxon>
        <taxon>Chlamydiota</taxon>
        <taxon>Chlamydiia</taxon>
        <taxon>Parachlamydiales</taxon>
        <taxon>Simkaniaceae</taxon>
        <taxon>Simkania</taxon>
    </lineage>
</organism>
<accession>F8L4Y0</accession>
<dbReference type="EMBL" id="FR872582">
    <property type="protein sequence ID" value="CCB89091.1"/>
    <property type="molecule type" value="Genomic_DNA"/>
</dbReference>
<keyword evidence="2" id="KW-1185">Reference proteome</keyword>
<dbReference type="Proteomes" id="UP000000496">
    <property type="component" value="Chromosome gsn.131"/>
</dbReference>
<evidence type="ECO:0000313" key="1">
    <source>
        <dbReference type="EMBL" id="CCB89091.1"/>
    </source>
</evidence>
<dbReference type="KEGG" id="sng:SNE_A12140"/>
<proteinExistence type="predicted"/>
<dbReference type="AlphaFoldDB" id="F8L4Y0"/>
<dbReference type="HOGENOM" id="CLU_422043_0_0_0"/>
<dbReference type="RefSeq" id="WP_013943558.1">
    <property type="nucleotide sequence ID" value="NC_015713.1"/>
</dbReference>
<protein>
    <submittedName>
        <fullName evidence="1">Uncharacterized protein</fullName>
    </submittedName>
</protein>
<sequence>MASSSDTTSKESGATPFFHYMRQSHPAWTCCSPSWNGRYVHFLNSLPILVQQNKNRVDAFFVEGKGYDRRLLSHLIPCVCPEVHKIGFNGTRLLLHLRNISLDSQKPSSSSSSVGSETFASRFASFVIGKPIIHSPPQTPQDVLEISEELDTQIQGLHLWQFHHLCRKVLQAFLKKRKTTSMFIVGPLVDRHLAKIMVRSMDPNISPVIPFKSPDGRITLKRNNEAKSVDSLSLDFPYMPPAFSRDENRETNLDVFTRRFLNEVFLTPHIKFVCESLSLTPPTLEQIYSIARDYLVSAPEEKNTTVHLLQSSVLIFPFRVYLKDLYHELVIIDERTKEKNMHLRSLIQVFKRFLSQKNVAMQSLPDFIEMKSVADTEVKKLLIDICGGKQFLSKLKKLKKLPLIEKEAAQIRKIHSLTFEFFCKEEKDVTGDITPKKVARSLFPDSHPNWAITINSLPFHPSTNEKSVYFYHLIGEISRGFKDGKMRVIQDETTRFLEGVKVNEKIDTAFRNGRVIRKMDSDAFPILQRMTIEAWGPADPLLREKCPRLLEKFHFRRKKPQTQLCDVEVKSTHDHQVTHKYAYVLFEQLSAFATGMPYATMTLEWSMTTPHFQGVLKISEFSFTPELENAKHASLIKQEIFEAFLSDPS</sequence>
<gene>
    <name evidence="1" type="ordered locus">SNE_A12140</name>
</gene>
<reference key="1">
    <citation type="journal article" date="2011" name="Mol. Biol. Evol.">
        <title>Unity in variety -- the pan-genome of the Chlamydiae.</title>
        <authorList>
            <person name="Collingro A."/>
            <person name="Tischler P."/>
            <person name="Weinmaier T."/>
            <person name="Penz T."/>
            <person name="Heinz E."/>
            <person name="Brunham R.C."/>
            <person name="Read T.D."/>
            <person name="Bavoil P.M."/>
            <person name="Sachse K."/>
            <person name="Kahane S."/>
            <person name="Friedman M.G."/>
            <person name="Rattei T."/>
            <person name="Myers G.S.A."/>
            <person name="Horn M."/>
        </authorList>
    </citation>
    <scope>NUCLEOTIDE SEQUENCE</scope>
    <source>
        <strain>Z</strain>
    </source>
</reference>
<evidence type="ECO:0000313" key="2">
    <source>
        <dbReference type="Proteomes" id="UP000000496"/>
    </source>
</evidence>
<reference evidence="1 2" key="2">
    <citation type="journal article" date="2011" name="Mol. Biol. Evol.">
        <title>Unity in variety--the pan-genome of the Chlamydiae.</title>
        <authorList>
            <person name="Collingro A."/>
            <person name="Tischler P."/>
            <person name="Weinmaier T."/>
            <person name="Penz T."/>
            <person name="Heinz E."/>
            <person name="Brunham R.C."/>
            <person name="Read T.D."/>
            <person name="Bavoil P.M."/>
            <person name="Sachse K."/>
            <person name="Kahane S."/>
            <person name="Friedman M.G."/>
            <person name="Rattei T."/>
            <person name="Myers G.S."/>
            <person name="Horn M."/>
        </authorList>
    </citation>
    <scope>NUCLEOTIDE SEQUENCE [LARGE SCALE GENOMIC DNA]</scope>
    <source>
        <strain evidence="2">ATCC VR-1471 / Z</strain>
    </source>
</reference>
<name>F8L4Y0_SIMNZ</name>